<feature type="compositionally biased region" description="Basic and acidic residues" evidence="1">
    <location>
        <begin position="149"/>
        <end position="166"/>
    </location>
</feature>
<name>A0A9W9ZSB9_9CNID</name>
<feature type="compositionally biased region" description="Basic and acidic residues" evidence="1">
    <location>
        <begin position="62"/>
        <end position="88"/>
    </location>
</feature>
<protein>
    <submittedName>
        <fullName evidence="2">Uncharacterized protein</fullName>
    </submittedName>
</protein>
<accession>A0A9W9ZSB9</accession>
<proteinExistence type="predicted"/>
<sequence>MDSDEVDNAMDESYLIVNGKGSASFLSVSFRRLSREGRNERTMRGSDEAEKSGSASQAVSEESVHETASDTTAKKLDKELEPTDETAKENNATALDDINVAINGEIGDTPSENSTQLMEHLQSALSINSESNQPLIQADENVSDNETESDVKENVESERTSEVKPSEDEEEQKESSSDTEESSDFVDAEAINGVEMLPSSAVNDDDSDKVDSSAEKRVERKGKSG</sequence>
<feature type="compositionally biased region" description="Acidic residues" evidence="1">
    <location>
        <begin position="167"/>
        <end position="187"/>
    </location>
</feature>
<evidence type="ECO:0000313" key="2">
    <source>
        <dbReference type="EMBL" id="KAJ7387033.1"/>
    </source>
</evidence>
<dbReference type="EMBL" id="MU825874">
    <property type="protein sequence ID" value="KAJ7387033.1"/>
    <property type="molecule type" value="Genomic_DNA"/>
</dbReference>
<dbReference type="Proteomes" id="UP001163046">
    <property type="component" value="Unassembled WGS sequence"/>
</dbReference>
<feature type="region of interest" description="Disordered" evidence="1">
    <location>
        <begin position="31"/>
        <end position="225"/>
    </location>
</feature>
<keyword evidence="3" id="KW-1185">Reference proteome</keyword>
<feature type="compositionally biased region" description="Basic and acidic residues" evidence="1">
    <location>
        <begin position="209"/>
        <end position="225"/>
    </location>
</feature>
<organism evidence="2 3">
    <name type="scientific">Desmophyllum pertusum</name>
    <dbReference type="NCBI Taxonomy" id="174260"/>
    <lineage>
        <taxon>Eukaryota</taxon>
        <taxon>Metazoa</taxon>
        <taxon>Cnidaria</taxon>
        <taxon>Anthozoa</taxon>
        <taxon>Hexacorallia</taxon>
        <taxon>Scleractinia</taxon>
        <taxon>Caryophylliina</taxon>
        <taxon>Caryophylliidae</taxon>
        <taxon>Desmophyllum</taxon>
    </lineage>
</organism>
<dbReference type="AlphaFoldDB" id="A0A9W9ZSB9"/>
<gene>
    <name evidence="2" type="ORF">OS493_003996</name>
</gene>
<comment type="caution">
    <text evidence="2">The sequence shown here is derived from an EMBL/GenBank/DDBJ whole genome shotgun (WGS) entry which is preliminary data.</text>
</comment>
<feature type="compositionally biased region" description="Polar residues" evidence="1">
    <location>
        <begin position="110"/>
        <end position="135"/>
    </location>
</feature>
<feature type="compositionally biased region" description="Basic and acidic residues" evidence="1">
    <location>
        <begin position="33"/>
        <end position="51"/>
    </location>
</feature>
<reference evidence="2" key="1">
    <citation type="submission" date="2023-01" db="EMBL/GenBank/DDBJ databases">
        <title>Genome assembly of the deep-sea coral Lophelia pertusa.</title>
        <authorList>
            <person name="Herrera S."/>
            <person name="Cordes E."/>
        </authorList>
    </citation>
    <scope>NUCLEOTIDE SEQUENCE</scope>
    <source>
        <strain evidence="2">USNM1676648</strain>
        <tissue evidence="2">Polyp</tissue>
    </source>
</reference>
<evidence type="ECO:0000313" key="3">
    <source>
        <dbReference type="Proteomes" id="UP001163046"/>
    </source>
</evidence>
<evidence type="ECO:0000256" key="1">
    <source>
        <dbReference type="SAM" id="MobiDB-lite"/>
    </source>
</evidence>